<dbReference type="Pfam" id="PF00702">
    <property type="entry name" value="Hydrolase"/>
    <property type="match status" value="1"/>
</dbReference>
<dbReference type="SFLD" id="SFLDG01129">
    <property type="entry name" value="C1.5:_HAD__Beta-PGM__Phosphata"/>
    <property type="match status" value="1"/>
</dbReference>
<name>A0A1X0JHW5_9MYCO</name>
<proteinExistence type="predicted"/>
<dbReference type="NCBIfam" id="TIGR01549">
    <property type="entry name" value="HAD-SF-IA-v1"/>
    <property type="match status" value="1"/>
</dbReference>
<comment type="caution">
    <text evidence="1">The sequence shown here is derived from an EMBL/GenBank/DDBJ whole genome shotgun (WGS) entry which is preliminary data.</text>
</comment>
<organism evidence="1 2">
    <name type="scientific">Mycolicibacterium tusciae</name>
    <dbReference type="NCBI Taxonomy" id="75922"/>
    <lineage>
        <taxon>Bacteria</taxon>
        <taxon>Bacillati</taxon>
        <taxon>Actinomycetota</taxon>
        <taxon>Actinomycetes</taxon>
        <taxon>Mycobacteriales</taxon>
        <taxon>Mycobacteriaceae</taxon>
        <taxon>Mycolicibacterium</taxon>
    </lineage>
</organism>
<evidence type="ECO:0000313" key="2">
    <source>
        <dbReference type="Proteomes" id="UP000192411"/>
    </source>
</evidence>
<accession>A0A1X0JHW5</accession>
<dbReference type="EMBL" id="MVIM01000018">
    <property type="protein sequence ID" value="ORB62065.1"/>
    <property type="molecule type" value="Genomic_DNA"/>
</dbReference>
<sequence>MTPSKREPAAAVLFDIDGTLVDSNYHHVDAWSRAFADVGIPVDAWRIHRSIGMDGTTLVSMLTGDADDDVQERAKDLHSRYYKESASLLRPLPGARGLLEAVHQLGVQVVLATSAPDDELAILRDVLECDHLVSAMTSSADVDTAKPKPDIINVALERAGVKAAHAVFVGDAVWDVEACKRAGVLAIALLSGGVSKCELEEAGAHQVFEDAIDLCQHLDDTPIAALANLVGAR</sequence>
<dbReference type="GO" id="GO:0006281">
    <property type="term" value="P:DNA repair"/>
    <property type="evidence" value="ECO:0007669"/>
    <property type="project" value="TreeGrafter"/>
</dbReference>
<dbReference type="SFLD" id="SFLDG01135">
    <property type="entry name" value="C1.5.6:_HAD__Beta-PGM__Phospha"/>
    <property type="match status" value="1"/>
</dbReference>
<dbReference type="AlphaFoldDB" id="A0A1X0JHW5"/>
<keyword evidence="2" id="KW-1185">Reference proteome</keyword>
<gene>
    <name evidence="1" type="ORF">BST47_25075</name>
</gene>
<dbReference type="InterPro" id="IPR006439">
    <property type="entry name" value="HAD-SF_hydro_IA"/>
</dbReference>
<keyword evidence="1" id="KW-0378">Hydrolase</keyword>
<dbReference type="InterPro" id="IPR050155">
    <property type="entry name" value="HAD-like_hydrolase_sf"/>
</dbReference>
<dbReference type="PANTHER" id="PTHR43434:SF16">
    <property type="entry name" value="BLL8046 PROTEIN"/>
    <property type="match status" value="1"/>
</dbReference>
<dbReference type="RefSeq" id="WP_083128390.1">
    <property type="nucleotide sequence ID" value="NZ_MVIM01000018.1"/>
</dbReference>
<dbReference type="NCBIfam" id="TIGR01509">
    <property type="entry name" value="HAD-SF-IA-v3"/>
    <property type="match status" value="1"/>
</dbReference>
<dbReference type="STRING" id="75922.BST47_25075"/>
<dbReference type="SFLD" id="SFLDS00003">
    <property type="entry name" value="Haloacid_Dehalogenase"/>
    <property type="match status" value="1"/>
</dbReference>
<dbReference type="InterPro" id="IPR023214">
    <property type="entry name" value="HAD_sf"/>
</dbReference>
<dbReference type="Gene3D" id="1.10.150.240">
    <property type="entry name" value="Putative phosphatase, domain 2"/>
    <property type="match status" value="1"/>
</dbReference>
<dbReference type="GO" id="GO:0008967">
    <property type="term" value="F:phosphoglycolate phosphatase activity"/>
    <property type="evidence" value="ECO:0007669"/>
    <property type="project" value="TreeGrafter"/>
</dbReference>
<dbReference type="InterPro" id="IPR036412">
    <property type="entry name" value="HAD-like_sf"/>
</dbReference>
<protein>
    <submittedName>
        <fullName evidence="1">HAD family hydrolase</fullName>
    </submittedName>
</protein>
<dbReference type="Proteomes" id="UP000192411">
    <property type="component" value="Unassembled WGS sequence"/>
</dbReference>
<dbReference type="OrthoDB" id="9793014at2"/>
<dbReference type="SUPFAM" id="SSF56784">
    <property type="entry name" value="HAD-like"/>
    <property type="match status" value="1"/>
</dbReference>
<evidence type="ECO:0000313" key="1">
    <source>
        <dbReference type="EMBL" id="ORB62065.1"/>
    </source>
</evidence>
<dbReference type="GO" id="GO:0005829">
    <property type="term" value="C:cytosol"/>
    <property type="evidence" value="ECO:0007669"/>
    <property type="project" value="TreeGrafter"/>
</dbReference>
<dbReference type="Gene3D" id="3.40.50.1000">
    <property type="entry name" value="HAD superfamily/HAD-like"/>
    <property type="match status" value="1"/>
</dbReference>
<dbReference type="PANTHER" id="PTHR43434">
    <property type="entry name" value="PHOSPHOGLYCOLATE PHOSPHATASE"/>
    <property type="match status" value="1"/>
</dbReference>
<reference evidence="1 2" key="1">
    <citation type="submission" date="2017-02" db="EMBL/GenBank/DDBJ databases">
        <title>The new phylogeny of genus Mycobacterium.</title>
        <authorList>
            <person name="Tortoli E."/>
            <person name="Trovato A."/>
            <person name="Cirillo D.M."/>
        </authorList>
    </citation>
    <scope>NUCLEOTIDE SEQUENCE [LARGE SCALE GENOMIC DNA]</scope>
    <source>
        <strain evidence="1 2">DSM 44338</strain>
    </source>
</reference>
<dbReference type="InterPro" id="IPR023198">
    <property type="entry name" value="PGP-like_dom2"/>
</dbReference>